<dbReference type="KEGG" id="psua:FLK61_38095"/>
<dbReference type="RefSeq" id="WP_176010420.1">
    <property type="nucleotide sequence ID" value="NZ_CP041372.2"/>
</dbReference>
<evidence type="ECO:0000313" key="3">
    <source>
        <dbReference type="Proteomes" id="UP000318138"/>
    </source>
</evidence>
<protein>
    <recommendedName>
        <fullName evidence="4">RDD domain-containing protein</fullName>
    </recommendedName>
</protein>
<evidence type="ECO:0000256" key="1">
    <source>
        <dbReference type="SAM" id="Phobius"/>
    </source>
</evidence>
<keyword evidence="1" id="KW-0472">Membrane</keyword>
<feature type="transmembrane region" description="Helical" evidence="1">
    <location>
        <begin position="105"/>
        <end position="127"/>
    </location>
</feature>
<reference evidence="3" key="1">
    <citation type="submission" date="2019-07" db="EMBL/GenBank/DDBJ databases">
        <title>Bacillus alkalisoli sp. nov. isolated from saline soil.</title>
        <authorList>
            <person name="Sun J.-Q."/>
            <person name="Xu L."/>
        </authorList>
    </citation>
    <scope>NUCLEOTIDE SEQUENCE [LARGE SCALE GENOMIC DNA]</scope>
    <source>
        <strain evidence="3">M4U3P1</strain>
    </source>
</reference>
<keyword evidence="1" id="KW-0812">Transmembrane</keyword>
<accession>A0A859FGF1</accession>
<sequence length="145" mass="16604">MQTNSILALKQIAALSIDYLIVRTSWLLYTFFAPEPPIQIEIPLVSAGFIIVWLLIPTLTKQTLGERILLLYPTRFEKITPYVVKFVLVFSPWLLSRLLAESTHIGATVLTTVLLVLFFIHVLITFIHPQKVHLYYYSLAGFSIK</sequence>
<keyword evidence="1" id="KW-1133">Transmembrane helix</keyword>
<feature type="transmembrane region" description="Helical" evidence="1">
    <location>
        <begin position="38"/>
        <end position="59"/>
    </location>
</feature>
<dbReference type="Proteomes" id="UP000318138">
    <property type="component" value="Chromosome"/>
</dbReference>
<gene>
    <name evidence="2" type="ORF">FLK61_38095</name>
</gene>
<evidence type="ECO:0000313" key="2">
    <source>
        <dbReference type="EMBL" id="QKS72443.1"/>
    </source>
</evidence>
<dbReference type="AlphaFoldDB" id="A0A859FGF1"/>
<feature type="transmembrane region" description="Helical" evidence="1">
    <location>
        <begin position="12"/>
        <end position="32"/>
    </location>
</feature>
<keyword evidence="3" id="KW-1185">Reference proteome</keyword>
<evidence type="ECO:0008006" key="4">
    <source>
        <dbReference type="Google" id="ProtNLM"/>
    </source>
</evidence>
<name>A0A859FGF1_9BACI</name>
<dbReference type="EMBL" id="CP041372">
    <property type="protein sequence ID" value="QKS72443.1"/>
    <property type="molecule type" value="Genomic_DNA"/>
</dbReference>
<organism evidence="2 3">
    <name type="scientific">Paenalkalicoccus suaedae</name>
    <dbReference type="NCBI Taxonomy" id="2592382"/>
    <lineage>
        <taxon>Bacteria</taxon>
        <taxon>Bacillati</taxon>
        <taxon>Bacillota</taxon>
        <taxon>Bacilli</taxon>
        <taxon>Bacillales</taxon>
        <taxon>Bacillaceae</taxon>
        <taxon>Paenalkalicoccus</taxon>
    </lineage>
</organism>
<feature type="transmembrane region" description="Helical" evidence="1">
    <location>
        <begin position="79"/>
        <end position="99"/>
    </location>
</feature>
<proteinExistence type="predicted"/>